<dbReference type="OrthoDB" id="10268011at2759"/>
<dbReference type="InterPro" id="IPR002466">
    <property type="entry name" value="A_deamin"/>
</dbReference>
<keyword evidence="2" id="KW-0479">Metal-binding</keyword>
<reference evidence="14" key="1">
    <citation type="journal article" date="2014" name="Genome Announc.">
        <title>Draft genome sequence of Rhodosporidium toruloides CECT1137, an oleaginous yeast of biotechnological interest.</title>
        <authorList>
            <person name="Morin N."/>
            <person name="Calcas X."/>
            <person name="Devillers H."/>
            <person name="Durrens P."/>
            <person name="Sherman D.J."/>
            <person name="Nicaud J.-M."/>
            <person name="Neuveglise C."/>
        </authorList>
    </citation>
    <scope>NUCLEOTIDE SEQUENCE</scope>
    <source>
        <strain evidence="14">CECT1137</strain>
    </source>
</reference>
<dbReference type="PANTHER" id="PTHR46516">
    <property type="entry name" value="TRNA-SPECIFIC ADENOSINE DEAMINASE 1"/>
    <property type="match status" value="1"/>
</dbReference>
<name>A0A061BHP1_RHOTO</name>
<protein>
    <recommendedName>
        <fullName evidence="9">tRNA-specific adenosine deaminase 1</fullName>
        <ecNumber evidence="8">3.5.4.34</ecNumber>
    </recommendedName>
    <alternativeName>
        <fullName evidence="10">tRNA-specific adenosine-37 deaminase</fullName>
    </alternativeName>
</protein>
<keyword evidence="3" id="KW-0378">Hydrolase</keyword>
<evidence type="ECO:0000256" key="7">
    <source>
        <dbReference type="ARBA" id="ARBA00038326"/>
    </source>
</evidence>
<evidence type="ECO:0000256" key="10">
    <source>
        <dbReference type="ARBA" id="ARBA00041760"/>
    </source>
</evidence>
<dbReference type="GO" id="GO:0008033">
    <property type="term" value="P:tRNA processing"/>
    <property type="evidence" value="ECO:0007669"/>
    <property type="project" value="UniProtKB-KW"/>
</dbReference>
<dbReference type="SMART" id="SM00552">
    <property type="entry name" value="ADEAMc"/>
    <property type="match status" value="1"/>
</dbReference>
<dbReference type="AlphaFoldDB" id="A0A061BHP1"/>
<dbReference type="GO" id="GO:0003723">
    <property type="term" value="F:RNA binding"/>
    <property type="evidence" value="ECO:0007669"/>
    <property type="project" value="InterPro"/>
</dbReference>
<evidence type="ECO:0000256" key="12">
    <source>
        <dbReference type="SAM" id="MobiDB-lite"/>
    </source>
</evidence>
<proteinExistence type="inferred from homology"/>
<evidence type="ECO:0000256" key="6">
    <source>
        <dbReference type="ARBA" id="ARBA00037784"/>
    </source>
</evidence>
<evidence type="ECO:0000256" key="9">
    <source>
        <dbReference type="ARBA" id="ARBA00040502"/>
    </source>
</evidence>
<dbReference type="PANTHER" id="PTHR46516:SF1">
    <property type="entry name" value="TRNA-SPECIFIC ADENOSINE DEAMINASE 1"/>
    <property type="match status" value="1"/>
</dbReference>
<dbReference type="EC" id="3.5.4.34" evidence="8"/>
<dbReference type="Pfam" id="PF02137">
    <property type="entry name" value="A_deamin"/>
    <property type="match status" value="1"/>
</dbReference>
<dbReference type="GO" id="GO:0043829">
    <property type="term" value="F:tRNA-specific adenosine-37 deaminase activity"/>
    <property type="evidence" value="ECO:0007669"/>
    <property type="project" value="UniProtKB-EC"/>
</dbReference>
<comment type="function">
    <text evidence="6">Specifically deaminates adenosine-37 to inosine in tRNA-Ala.</text>
</comment>
<evidence type="ECO:0000259" key="13">
    <source>
        <dbReference type="PROSITE" id="PS50141"/>
    </source>
</evidence>
<organism evidence="14">
    <name type="scientific">Rhodotorula toruloides</name>
    <name type="common">Yeast</name>
    <name type="synonym">Rhodosporidium toruloides</name>
    <dbReference type="NCBI Taxonomy" id="5286"/>
    <lineage>
        <taxon>Eukaryota</taxon>
        <taxon>Fungi</taxon>
        <taxon>Dikarya</taxon>
        <taxon>Basidiomycota</taxon>
        <taxon>Pucciniomycotina</taxon>
        <taxon>Microbotryomycetes</taxon>
        <taxon>Sporidiobolales</taxon>
        <taxon>Sporidiobolaceae</taxon>
        <taxon>Rhodotorula</taxon>
    </lineage>
</organism>
<accession>A0A061BHP1</accession>
<evidence type="ECO:0000256" key="3">
    <source>
        <dbReference type="ARBA" id="ARBA00022801"/>
    </source>
</evidence>
<comment type="catalytic activity">
    <reaction evidence="11">
        <text>adenosine(37) in tRNA(Ala) + H2O + H(+) = inosine(37) in tRNA(Ala) + NH4(+)</text>
        <dbReference type="Rhea" id="RHEA:50968"/>
        <dbReference type="Rhea" id="RHEA-COMP:12855"/>
        <dbReference type="Rhea" id="RHEA-COMP:12856"/>
        <dbReference type="ChEBI" id="CHEBI:15377"/>
        <dbReference type="ChEBI" id="CHEBI:15378"/>
        <dbReference type="ChEBI" id="CHEBI:28938"/>
        <dbReference type="ChEBI" id="CHEBI:74411"/>
        <dbReference type="ChEBI" id="CHEBI:82852"/>
        <dbReference type="EC" id="3.5.4.34"/>
    </reaction>
</comment>
<evidence type="ECO:0000256" key="4">
    <source>
        <dbReference type="ARBA" id="ARBA00022833"/>
    </source>
</evidence>
<keyword evidence="4" id="KW-0862">Zinc</keyword>
<feature type="region of interest" description="Disordered" evidence="12">
    <location>
        <begin position="424"/>
        <end position="448"/>
    </location>
</feature>
<evidence type="ECO:0000256" key="5">
    <source>
        <dbReference type="ARBA" id="ARBA00037026"/>
    </source>
</evidence>
<evidence type="ECO:0000256" key="1">
    <source>
        <dbReference type="ARBA" id="ARBA00022694"/>
    </source>
</evidence>
<sequence length="496" mass="53434">MGDTAHAQLHEVVTRAALSCYAALPANGKPRRRSSNHPEWTVLAAVVLYRDEQARCVSIGTGLKALPHARLPVHGDVLHDSHAEVVARRGFKRWMYRQIEREIELERGKGKEREGAGGDGKERRYFERTARGSWALRSEWQVAMYISTLPCGDASTFFLSLSAPSDAPAAPEVPQTSSSVVAETLPSSVTPATPHQALVEAASLGLHTSRSSPTCPSTSSAPATPPTVHRGRVAYSALSILRTKPGRADSPPTTSHSCSDKLALWALLGMQGGLLSALGDGVEKVKLSLVVVGGIKEELREKVGEEVRRAIGGRLEDWARRSGLDEGEFSVPKAAFTDRDFEHSREVVAAKEGCELTDVLSCGESLSFVADLPSSLPAVEGINNGIRQGASNKRKPGEPLDAKRRSRLSKLSLFETQSALQAQLDSTKPPPSLTYFQAKHSAPPSSPAARYQRLKSLVRSADGPFAGWLVSGQPWESFDAQGRLSSRSDEQEVAGI</sequence>
<comment type="similarity">
    <text evidence="7">Belongs to the ADAT1 family.</text>
</comment>
<dbReference type="EMBL" id="LK052956">
    <property type="protein sequence ID" value="CDR48899.1"/>
    <property type="molecule type" value="Genomic_DNA"/>
</dbReference>
<comment type="cofactor">
    <cofactor evidence="5">
        <name>1D-myo-inositol hexakisphosphate</name>
        <dbReference type="ChEBI" id="CHEBI:58130"/>
    </cofactor>
</comment>
<feature type="domain" description="A to I editase" evidence="13">
    <location>
        <begin position="58"/>
        <end position="451"/>
    </location>
</feature>
<feature type="compositionally biased region" description="Low complexity" evidence="12">
    <location>
        <begin position="208"/>
        <end position="222"/>
    </location>
</feature>
<dbReference type="GO" id="GO:0046872">
    <property type="term" value="F:metal ion binding"/>
    <property type="evidence" value="ECO:0007669"/>
    <property type="project" value="UniProtKB-KW"/>
</dbReference>
<feature type="region of interest" description="Disordered" evidence="12">
    <location>
        <begin position="208"/>
        <end position="228"/>
    </location>
</feature>
<keyword evidence="1" id="KW-0819">tRNA processing</keyword>
<evidence type="ECO:0000256" key="11">
    <source>
        <dbReference type="ARBA" id="ARBA00047635"/>
    </source>
</evidence>
<evidence type="ECO:0000256" key="2">
    <source>
        <dbReference type="ARBA" id="ARBA00022723"/>
    </source>
</evidence>
<gene>
    <name evidence="14" type="ORF">RHTO0S_21e01266g</name>
</gene>
<evidence type="ECO:0000313" key="14">
    <source>
        <dbReference type="EMBL" id="CDR48899.1"/>
    </source>
</evidence>
<dbReference type="PROSITE" id="PS50141">
    <property type="entry name" value="A_DEAMIN_EDITASE"/>
    <property type="match status" value="1"/>
</dbReference>
<evidence type="ECO:0000256" key="8">
    <source>
        <dbReference type="ARBA" id="ARBA00038940"/>
    </source>
</evidence>